<name>A0A6B0Y3S9_9RHOB</name>
<proteinExistence type="predicted"/>
<reference evidence="1" key="1">
    <citation type="submission" date="2019-09" db="EMBL/GenBank/DDBJ databases">
        <title>Characterisation of the sponge microbiome using genome-centric metagenomics.</title>
        <authorList>
            <person name="Engelberts J.P."/>
            <person name="Robbins S.J."/>
            <person name="De Goeij J.M."/>
            <person name="Aranda M."/>
            <person name="Bell S.C."/>
            <person name="Webster N.S."/>
        </authorList>
    </citation>
    <scope>NUCLEOTIDE SEQUENCE</scope>
    <source>
        <strain evidence="1">SB0664_bin_43</strain>
    </source>
</reference>
<evidence type="ECO:0000313" key="1">
    <source>
        <dbReference type="EMBL" id="MXY34703.1"/>
    </source>
</evidence>
<accession>A0A6B0Y3S9</accession>
<protein>
    <submittedName>
        <fullName evidence="1">Uncharacterized protein</fullName>
    </submittedName>
</protein>
<dbReference type="AlphaFoldDB" id="A0A6B0Y3S9"/>
<sequence>MMKKMQSMLLTTVNAPYRTRMDGSQLAAALSAGDVSLGQVNSFFMETSVKDQKAFAKLHGVPGRVLVASAKSFASWSGYKPALLV</sequence>
<comment type="caution">
    <text evidence="1">The sequence shown here is derived from an EMBL/GenBank/DDBJ whole genome shotgun (WGS) entry which is preliminary data.</text>
</comment>
<gene>
    <name evidence="1" type="ORF">F4Y60_11575</name>
</gene>
<dbReference type="EMBL" id="VXRY01000474">
    <property type="protein sequence ID" value="MXY34703.1"/>
    <property type="molecule type" value="Genomic_DNA"/>
</dbReference>
<organism evidence="1">
    <name type="scientific">Boseongicola sp. SB0664_bin_43</name>
    <dbReference type="NCBI Taxonomy" id="2604844"/>
    <lineage>
        <taxon>Bacteria</taxon>
        <taxon>Pseudomonadati</taxon>
        <taxon>Pseudomonadota</taxon>
        <taxon>Alphaproteobacteria</taxon>
        <taxon>Rhodobacterales</taxon>
        <taxon>Paracoccaceae</taxon>
        <taxon>Boseongicola</taxon>
    </lineage>
</organism>